<feature type="region of interest" description="Disordered" evidence="1">
    <location>
        <begin position="275"/>
        <end position="295"/>
    </location>
</feature>
<feature type="compositionally biased region" description="Basic and acidic residues" evidence="1">
    <location>
        <begin position="231"/>
        <end position="240"/>
    </location>
</feature>
<dbReference type="Proteomes" id="UP000634136">
    <property type="component" value="Unassembled WGS sequence"/>
</dbReference>
<dbReference type="AlphaFoldDB" id="A0A834W866"/>
<evidence type="ECO:0000313" key="3">
    <source>
        <dbReference type="Proteomes" id="UP000634136"/>
    </source>
</evidence>
<gene>
    <name evidence="2" type="ORF">G2W53_039660</name>
</gene>
<feature type="compositionally biased region" description="Basic and acidic residues" evidence="1">
    <location>
        <begin position="176"/>
        <end position="191"/>
    </location>
</feature>
<evidence type="ECO:0000256" key="1">
    <source>
        <dbReference type="SAM" id="MobiDB-lite"/>
    </source>
</evidence>
<dbReference type="EMBL" id="JAAIUW010000012">
    <property type="protein sequence ID" value="KAF7807499.1"/>
    <property type="molecule type" value="Genomic_DNA"/>
</dbReference>
<feature type="compositionally biased region" description="Basic residues" evidence="1">
    <location>
        <begin position="192"/>
        <end position="201"/>
    </location>
</feature>
<feature type="region of interest" description="Disordered" evidence="1">
    <location>
        <begin position="140"/>
        <end position="240"/>
    </location>
</feature>
<sequence>MQTERSILAGEEATSSVGGSCNIDGYHYIATTQSPTTTLVRPPSHHNTTGWLTDLHPSCHSTIGAVIVPSQCRQITISAALQCPRDTAPYIIPNPTRVPEDFATHRVLWLIYNLRCSHFVKNSPNGAHLGVSTSVLPITHRFRSKRRNKDQGSRTMMVRRSRRINSKSEANGSAQSERRNKCTRTKKETVKNRLKKMKHERKRAERKEKQVYKDQEENRQEQVKKMKHERKCAERKEKQKNISIPPSKRCFAFAFLHYSALVFLSSSSLFLSPSSSLLTHAPSPPSSTPSAAGLLGSVSRPSTSSVVCRLSSVVRAAILQQLRPPLCVRVSLDVRSRTSAILQQRSVSHVLQFAARSASVSALLRPQPQPPRLASTVVLCALLRRSAAFSGRTGLVRRPSTCRTCCVDPPLAAARIAILDPPCVRTSLVVHPREPRRDGLSIFIICLMLYYPSNTTF</sequence>
<name>A0A834W866_9FABA</name>
<keyword evidence="3" id="KW-1185">Reference proteome</keyword>
<comment type="caution">
    <text evidence="2">The sequence shown here is derived from an EMBL/GenBank/DDBJ whole genome shotgun (WGS) entry which is preliminary data.</text>
</comment>
<feature type="compositionally biased region" description="Basic and acidic residues" evidence="1">
    <location>
        <begin position="202"/>
        <end position="224"/>
    </location>
</feature>
<accession>A0A834W866</accession>
<evidence type="ECO:0000313" key="2">
    <source>
        <dbReference type="EMBL" id="KAF7807499.1"/>
    </source>
</evidence>
<protein>
    <submittedName>
        <fullName evidence="2">Uncharacterized protein</fullName>
    </submittedName>
</protein>
<reference evidence="2" key="1">
    <citation type="submission" date="2020-09" db="EMBL/GenBank/DDBJ databases">
        <title>Genome-Enabled Discovery of Anthraquinone Biosynthesis in Senna tora.</title>
        <authorList>
            <person name="Kang S.-H."/>
            <person name="Pandey R.P."/>
            <person name="Lee C.-M."/>
            <person name="Sim J.-S."/>
            <person name="Jeong J.-T."/>
            <person name="Choi B.-S."/>
            <person name="Jung M."/>
            <person name="Ginzburg D."/>
            <person name="Zhao K."/>
            <person name="Won S.Y."/>
            <person name="Oh T.-J."/>
            <person name="Yu Y."/>
            <person name="Kim N.-H."/>
            <person name="Lee O.R."/>
            <person name="Lee T.-H."/>
            <person name="Bashyal P."/>
            <person name="Kim T.-S."/>
            <person name="Lee W.-H."/>
            <person name="Kawkins C."/>
            <person name="Kim C.-K."/>
            <person name="Kim J.S."/>
            <person name="Ahn B.O."/>
            <person name="Rhee S.Y."/>
            <person name="Sohng J.K."/>
        </authorList>
    </citation>
    <scope>NUCLEOTIDE SEQUENCE</scope>
    <source>
        <tissue evidence="2">Leaf</tissue>
    </source>
</reference>
<organism evidence="2 3">
    <name type="scientific">Senna tora</name>
    <dbReference type="NCBI Taxonomy" id="362788"/>
    <lineage>
        <taxon>Eukaryota</taxon>
        <taxon>Viridiplantae</taxon>
        <taxon>Streptophyta</taxon>
        <taxon>Embryophyta</taxon>
        <taxon>Tracheophyta</taxon>
        <taxon>Spermatophyta</taxon>
        <taxon>Magnoliopsida</taxon>
        <taxon>eudicotyledons</taxon>
        <taxon>Gunneridae</taxon>
        <taxon>Pentapetalae</taxon>
        <taxon>rosids</taxon>
        <taxon>fabids</taxon>
        <taxon>Fabales</taxon>
        <taxon>Fabaceae</taxon>
        <taxon>Caesalpinioideae</taxon>
        <taxon>Cassia clade</taxon>
        <taxon>Senna</taxon>
    </lineage>
</organism>
<proteinExistence type="predicted"/>